<keyword evidence="3" id="KW-0732">Signal</keyword>
<organism evidence="5 6">
    <name type="scientific">Cochliobolus sativus</name>
    <name type="common">Common root rot and spot blotch fungus</name>
    <name type="synonym">Bipolaris sorokiniana</name>
    <dbReference type="NCBI Taxonomy" id="45130"/>
    <lineage>
        <taxon>Eukaryota</taxon>
        <taxon>Fungi</taxon>
        <taxon>Dikarya</taxon>
        <taxon>Ascomycota</taxon>
        <taxon>Pezizomycotina</taxon>
        <taxon>Dothideomycetes</taxon>
        <taxon>Pleosporomycetidae</taxon>
        <taxon>Pleosporales</taxon>
        <taxon>Pleosporineae</taxon>
        <taxon>Pleosporaceae</taxon>
        <taxon>Bipolaris</taxon>
    </lineage>
</organism>
<evidence type="ECO:0000256" key="3">
    <source>
        <dbReference type="SAM" id="SignalP"/>
    </source>
</evidence>
<dbReference type="PRINTS" id="PR00092">
    <property type="entry name" value="TYROSINASE"/>
</dbReference>
<dbReference type="EMBL" id="WNKQ01000011">
    <property type="protein sequence ID" value="KAF5848379.1"/>
    <property type="molecule type" value="Genomic_DNA"/>
</dbReference>
<name>A0A8H5ZGI7_COCSA</name>
<dbReference type="InterPro" id="IPR002227">
    <property type="entry name" value="Tyrosinase_Cu-bd"/>
</dbReference>
<evidence type="ECO:0000256" key="2">
    <source>
        <dbReference type="ARBA" id="ARBA00023002"/>
    </source>
</evidence>
<feature type="domain" description="Tyrosinase copper-binding" evidence="4">
    <location>
        <begin position="112"/>
        <end position="129"/>
    </location>
</feature>
<feature type="chain" id="PRO_5034571539" description="Tyrosinase copper-binding domain-containing protein" evidence="3">
    <location>
        <begin position="26"/>
        <end position="372"/>
    </location>
</feature>
<evidence type="ECO:0000259" key="4">
    <source>
        <dbReference type="PROSITE" id="PS00497"/>
    </source>
</evidence>
<accession>A0A8H5ZGI7</accession>
<dbReference type="OMA" id="GRWAQDP"/>
<dbReference type="Proteomes" id="UP000624244">
    <property type="component" value="Unassembled WGS sequence"/>
</dbReference>
<feature type="signal peptide" evidence="3">
    <location>
        <begin position="1"/>
        <end position="25"/>
    </location>
</feature>
<dbReference type="SUPFAM" id="SSF48056">
    <property type="entry name" value="Di-copper centre-containing domain"/>
    <property type="match status" value="1"/>
</dbReference>
<dbReference type="Pfam" id="PF00264">
    <property type="entry name" value="Tyrosinase"/>
    <property type="match status" value="1"/>
</dbReference>
<keyword evidence="1" id="KW-0479">Metal-binding</keyword>
<dbReference type="InterPro" id="IPR008922">
    <property type="entry name" value="Di-copper_centre_dom_sf"/>
</dbReference>
<dbReference type="Gene3D" id="1.10.1280.10">
    <property type="entry name" value="Di-copper center containing domain from catechol oxidase"/>
    <property type="match status" value="1"/>
</dbReference>
<sequence>MAALNFRALYAFFVSLSLLSVLVSADPLHALMARGRPAMKAAIEKSATCTKDKLRIRREWGDLSAGAKLRYISAVKCLMKKPSKLDPVEYPGAKSRYDDFIVVHMKQTPYIHGTGNFLTWHRYYMATFEDTLRNECHYNGTQPYWNWPKWSESLETSPLFDGSPTSLGGQGYKTKVNGTAQRPAGEGGGCIASGPFKGLQMNLGPRGLATNLPDRPNPRADGFGYNPRCVRRDISSYLTRRDGTMEKVIGLILNNTDIGSFQTHMQGNPSVHSMGHYSIGVDPGSDIYASPGDVYFWFHHGMIDLVYAVWQALDFPNRQQVISGGTLFWNGTDSRRATLNDTIDMDVLRTDKPLQVKDLVSTVDGPFCYLYE</sequence>
<reference evidence="5" key="1">
    <citation type="submission" date="2019-11" db="EMBL/GenBank/DDBJ databases">
        <title>Bipolaris sorokiniana Genome sequencing.</title>
        <authorList>
            <person name="Wang H."/>
        </authorList>
    </citation>
    <scope>NUCLEOTIDE SEQUENCE</scope>
</reference>
<dbReference type="GO" id="GO:0046872">
    <property type="term" value="F:metal ion binding"/>
    <property type="evidence" value="ECO:0007669"/>
    <property type="project" value="UniProtKB-KW"/>
</dbReference>
<comment type="caution">
    <text evidence="5">The sequence shown here is derived from an EMBL/GenBank/DDBJ whole genome shotgun (WGS) entry which is preliminary data.</text>
</comment>
<protein>
    <recommendedName>
        <fullName evidence="4">Tyrosinase copper-binding domain-containing protein</fullName>
    </recommendedName>
</protein>
<evidence type="ECO:0000313" key="5">
    <source>
        <dbReference type="EMBL" id="KAF5848379.1"/>
    </source>
</evidence>
<evidence type="ECO:0000256" key="1">
    <source>
        <dbReference type="ARBA" id="ARBA00022723"/>
    </source>
</evidence>
<dbReference type="PANTHER" id="PTHR11474:SF125">
    <property type="entry name" value="N-ACETYL-6-HYDROXYTRYPTOPHAN OXIDASE IVOB-RELATED"/>
    <property type="match status" value="1"/>
</dbReference>
<evidence type="ECO:0000313" key="6">
    <source>
        <dbReference type="Proteomes" id="UP000624244"/>
    </source>
</evidence>
<dbReference type="InterPro" id="IPR050316">
    <property type="entry name" value="Tyrosinase/Hemocyanin"/>
</dbReference>
<dbReference type="PANTHER" id="PTHR11474">
    <property type="entry name" value="TYROSINASE FAMILY MEMBER"/>
    <property type="match status" value="1"/>
</dbReference>
<dbReference type="GO" id="GO:0016491">
    <property type="term" value="F:oxidoreductase activity"/>
    <property type="evidence" value="ECO:0007669"/>
    <property type="project" value="UniProtKB-KW"/>
</dbReference>
<keyword evidence="2" id="KW-0560">Oxidoreductase</keyword>
<dbReference type="PROSITE" id="PS00497">
    <property type="entry name" value="TYROSINASE_1"/>
    <property type="match status" value="1"/>
</dbReference>
<proteinExistence type="predicted"/>
<gene>
    <name evidence="5" type="ORF">GGP41_005757</name>
</gene>
<dbReference type="AlphaFoldDB" id="A0A8H5ZGI7"/>